<feature type="transmembrane region" description="Helical" evidence="7">
    <location>
        <begin position="239"/>
        <end position="261"/>
    </location>
</feature>
<accession>A0ABP7JUI9</accession>
<evidence type="ECO:0000256" key="1">
    <source>
        <dbReference type="ARBA" id="ARBA00004651"/>
    </source>
</evidence>
<dbReference type="EMBL" id="BAABDF010000001">
    <property type="protein sequence ID" value="GAA3854379.1"/>
    <property type="molecule type" value="Genomic_DNA"/>
</dbReference>
<comment type="caution">
    <text evidence="9">The sequence shown here is derived from an EMBL/GenBank/DDBJ whole genome shotgun (WGS) entry which is preliminary data.</text>
</comment>
<protein>
    <submittedName>
        <fullName evidence="9">MDR family MFS transporter</fullName>
    </submittedName>
</protein>
<evidence type="ECO:0000256" key="7">
    <source>
        <dbReference type="SAM" id="Phobius"/>
    </source>
</evidence>
<dbReference type="PANTHER" id="PTHR23501">
    <property type="entry name" value="MAJOR FACILITATOR SUPERFAMILY"/>
    <property type="match status" value="1"/>
</dbReference>
<feature type="transmembrane region" description="Helical" evidence="7">
    <location>
        <begin position="368"/>
        <end position="387"/>
    </location>
</feature>
<dbReference type="InterPro" id="IPR011701">
    <property type="entry name" value="MFS"/>
</dbReference>
<organism evidence="9 10">
    <name type="scientific">Celeribacter arenosi</name>
    <dbReference type="NCBI Taxonomy" id="792649"/>
    <lineage>
        <taxon>Bacteria</taxon>
        <taxon>Pseudomonadati</taxon>
        <taxon>Pseudomonadota</taxon>
        <taxon>Alphaproteobacteria</taxon>
        <taxon>Rhodobacterales</taxon>
        <taxon>Roseobacteraceae</taxon>
        <taxon>Celeribacter</taxon>
    </lineage>
</organism>
<feature type="transmembrane region" description="Helical" evidence="7">
    <location>
        <begin position="273"/>
        <end position="300"/>
    </location>
</feature>
<feature type="transmembrane region" description="Helical" evidence="7">
    <location>
        <begin position="475"/>
        <end position="493"/>
    </location>
</feature>
<dbReference type="InterPro" id="IPR036259">
    <property type="entry name" value="MFS_trans_sf"/>
</dbReference>
<evidence type="ECO:0000256" key="3">
    <source>
        <dbReference type="ARBA" id="ARBA00022475"/>
    </source>
</evidence>
<dbReference type="Proteomes" id="UP001399917">
    <property type="component" value="Unassembled WGS sequence"/>
</dbReference>
<evidence type="ECO:0000256" key="6">
    <source>
        <dbReference type="ARBA" id="ARBA00023136"/>
    </source>
</evidence>
<sequence>MADTIHSTPQMPDDADSAVGIVIGSVGVLLLLASLDQTIVSTALPTIVADLGGLDHLSWVVTAYILASTVVAPLYGKIGDLYGRRNTVLFSVVLFLVGSALCGLATSMPFLIAARALQGLGGGGLFVLALSIIGDVIPPKDRGKVQGMFAGVFGISSVAGPLLGGWFVDAFSWHLIFYINIPFGLLALAGFFYGFKAHPDPVPHKIDYAGAVALTVTLGATVLVTALGGQEFAWNSVPALALFGLAITALIAFILIELRAAEPILPLSLFKMNVFWTTSLISFVSGAMMFGSLTFIPAFLQLAKGATATASGLQLIPMTVGILTASTLSGRYMGRTGKYRSLPIIGLIIAVGGLLILTRLSPQMPAPLLWLALIMIGAGMGTVFPVVTTAVQNAVPREQLGTATAAGLMFRQVGGSIAVALFGAIFAARLTSLTGDIPLGGLASVAELGPQSMAHLPEQARDLIATSVGQALHPVYWIAAALALCGVFFAILMKEKPLEGRMTPR</sequence>
<feature type="transmembrane region" description="Helical" evidence="7">
    <location>
        <begin position="56"/>
        <end position="76"/>
    </location>
</feature>
<dbReference type="PROSITE" id="PS50850">
    <property type="entry name" value="MFS"/>
    <property type="match status" value="1"/>
</dbReference>
<dbReference type="InterPro" id="IPR004638">
    <property type="entry name" value="EmrB-like"/>
</dbReference>
<feature type="domain" description="Major facilitator superfamily (MFS) profile" evidence="8">
    <location>
        <begin position="22"/>
        <end position="498"/>
    </location>
</feature>
<feature type="transmembrane region" description="Helical" evidence="7">
    <location>
        <begin position="206"/>
        <end position="227"/>
    </location>
</feature>
<feature type="transmembrane region" description="Helical" evidence="7">
    <location>
        <begin position="312"/>
        <end position="330"/>
    </location>
</feature>
<evidence type="ECO:0000256" key="2">
    <source>
        <dbReference type="ARBA" id="ARBA00022448"/>
    </source>
</evidence>
<feature type="transmembrane region" description="Helical" evidence="7">
    <location>
        <begin position="88"/>
        <end position="113"/>
    </location>
</feature>
<feature type="transmembrane region" description="Helical" evidence="7">
    <location>
        <begin position="408"/>
        <end position="428"/>
    </location>
</feature>
<dbReference type="CDD" id="cd17502">
    <property type="entry name" value="MFS_Azr1_MDR_like"/>
    <property type="match status" value="1"/>
</dbReference>
<dbReference type="PANTHER" id="PTHR23501:SF197">
    <property type="entry name" value="COMD"/>
    <property type="match status" value="1"/>
</dbReference>
<keyword evidence="6 7" id="KW-0472">Membrane</keyword>
<proteinExistence type="predicted"/>
<gene>
    <name evidence="9" type="ORF">GCM10022404_02140</name>
</gene>
<feature type="transmembrane region" description="Helical" evidence="7">
    <location>
        <begin position="342"/>
        <end position="362"/>
    </location>
</feature>
<evidence type="ECO:0000256" key="5">
    <source>
        <dbReference type="ARBA" id="ARBA00022989"/>
    </source>
</evidence>
<dbReference type="Pfam" id="PF07690">
    <property type="entry name" value="MFS_1"/>
    <property type="match status" value="1"/>
</dbReference>
<dbReference type="Gene3D" id="1.20.1720.10">
    <property type="entry name" value="Multidrug resistance protein D"/>
    <property type="match status" value="1"/>
</dbReference>
<dbReference type="InterPro" id="IPR020846">
    <property type="entry name" value="MFS_dom"/>
</dbReference>
<keyword evidence="5 7" id="KW-1133">Transmembrane helix</keyword>
<feature type="transmembrane region" description="Helical" evidence="7">
    <location>
        <begin position="174"/>
        <end position="194"/>
    </location>
</feature>
<keyword evidence="3" id="KW-1003">Cell membrane</keyword>
<feature type="transmembrane region" description="Helical" evidence="7">
    <location>
        <begin position="149"/>
        <end position="168"/>
    </location>
</feature>
<evidence type="ECO:0000313" key="9">
    <source>
        <dbReference type="EMBL" id="GAA3854379.1"/>
    </source>
</evidence>
<dbReference type="RefSeq" id="WP_344842269.1">
    <property type="nucleotide sequence ID" value="NZ_BAABDF010000001.1"/>
</dbReference>
<evidence type="ECO:0000259" key="8">
    <source>
        <dbReference type="PROSITE" id="PS50850"/>
    </source>
</evidence>
<keyword evidence="2" id="KW-0813">Transport</keyword>
<evidence type="ECO:0000313" key="10">
    <source>
        <dbReference type="Proteomes" id="UP001399917"/>
    </source>
</evidence>
<feature type="transmembrane region" description="Helical" evidence="7">
    <location>
        <begin position="21"/>
        <end position="44"/>
    </location>
</feature>
<dbReference type="SUPFAM" id="SSF103473">
    <property type="entry name" value="MFS general substrate transporter"/>
    <property type="match status" value="1"/>
</dbReference>
<comment type="subcellular location">
    <subcellularLocation>
        <location evidence="1">Cell membrane</location>
        <topology evidence="1">Multi-pass membrane protein</topology>
    </subcellularLocation>
</comment>
<keyword evidence="4 7" id="KW-0812">Transmembrane</keyword>
<evidence type="ECO:0000256" key="4">
    <source>
        <dbReference type="ARBA" id="ARBA00022692"/>
    </source>
</evidence>
<dbReference type="Gene3D" id="1.20.1250.20">
    <property type="entry name" value="MFS general substrate transporter like domains"/>
    <property type="match status" value="1"/>
</dbReference>
<dbReference type="NCBIfam" id="TIGR00711">
    <property type="entry name" value="efflux_EmrB"/>
    <property type="match status" value="1"/>
</dbReference>
<reference evidence="10" key="1">
    <citation type="journal article" date="2019" name="Int. J. Syst. Evol. Microbiol.">
        <title>The Global Catalogue of Microorganisms (GCM) 10K type strain sequencing project: providing services to taxonomists for standard genome sequencing and annotation.</title>
        <authorList>
            <consortium name="The Broad Institute Genomics Platform"/>
            <consortium name="The Broad Institute Genome Sequencing Center for Infectious Disease"/>
            <person name="Wu L."/>
            <person name="Ma J."/>
        </authorList>
    </citation>
    <scope>NUCLEOTIDE SEQUENCE [LARGE SCALE GENOMIC DNA]</scope>
    <source>
        <strain evidence="10">JCM 17190</strain>
    </source>
</reference>
<feature type="transmembrane region" description="Helical" evidence="7">
    <location>
        <begin position="119"/>
        <end position="137"/>
    </location>
</feature>
<name>A0ABP7JUI9_9RHOB</name>
<keyword evidence="10" id="KW-1185">Reference proteome</keyword>